<dbReference type="VEuPathDB" id="FungiDB:BCV72DRAFT_304999"/>
<sequence length="134" mass="15618">MLKLRSKKSLIETLLHETIHALHFITQVCDGYDGHSPAFHREARRINRLVKLNITVSHKDHVKQITVFWNYKTIDKQIPQSADAWCSEHQRTCGGKFIKIAEPDKKQTKVKRGPLDGCYKEAKSRKVCNKFYQN</sequence>
<dbReference type="GO" id="GO:0005634">
    <property type="term" value="C:nucleus"/>
    <property type="evidence" value="ECO:0007669"/>
    <property type="project" value="TreeGrafter"/>
</dbReference>
<organism evidence="2">
    <name type="scientific">Rhizopus microsporus var. microsporus</name>
    <dbReference type="NCBI Taxonomy" id="86635"/>
    <lineage>
        <taxon>Eukaryota</taxon>
        <taxon>Fungi</taxon>
        <taxon>Fungi incertae sedis</taxon>
        <taxon>Mucoromycota</taxon>
        <taxon>Mucoromycotina</taxon>
        <taxon>Mucoromycetes</taxon>
        <taxon>Mucorales</taxon>
        <taxon>Mucorineae</taxon>
        <taxon>Rhizopodaceae</taxon>
        <taxon>Rhizopus</taxon>
    </lineage>
</organism>
<dbReference type="PANTHER" id="PTHR21220:SF0">
    <property type="entry name" value="DNA-DEPENDENT METALLOPROTEASE SPRTN"/>
    <property type="match status" value="1"/>
</dbReference>
<name>A0A1X0R4Y6_RHIZD</name>
<dbReference type="InterPro" id="IPR044245">
    <property type="entry name" value="Spartan"/>
</dbReference>
<evidence type="ECO:0000259" key="1">
    <source>
        <dbReference type="Pfam" id="PF10263"/>
    </source>
</evidence>
<dbReference type="GO" id="GO:0006974">
    <property type="term" value="P:DNA damage response"/>
    <property type="evidence" value="ECO:0007669"/>
    <property type="project" value="InterPro"/>
</dbReference>
<dbReference type="GO" id="GO:0004222">
    <property type="term" value="F:metalloendopeptidase activity"/>
    <property type="evidence" value="ECO:0007669"/>
    <property type="project" value="InterPro"/>
</dbReference>
<dbReference type="OrthoDB" id="5236983at2759"/>
<dbReference type="InterPro" id="IPR006640">
    <property type="entry name" value="SprT-like_domain"/>
</dbReference>
<proteinExistence type="predicted"/>
<protein>
    <recommendedName>
        <fullName evidence="1">SprT-like domain-containing protein</fullName>
    </recommendedName>
</protein>
<dbReference type="Pfam" id="PF10263">
    <property type="entry name" value="SprT-like"/>
    <property type="match status" value="1"/>
</dbReference>
<accession>A0A1X0R4Y6</accession>
<dbReference type="AlphaFoldDB" id="A0A1X0R4Y6"/>
<dbReference type="GO" id="GO:0031593">
    <property type="term" value="F:polyubiquitin modification-dependent protein binding"/>
    <property type="evidence" value="ECO:0007669"/>
    <property type="project" value="TreeGrafter"/>
</dbReference>
<dbReference type="Proteomes" id="UP000242414">
    <property type="component" value="Unassembled WGS sequence"/>
</dbReference>
<dbReference type="PANTHER" id="PTHR21220">
    <property type="entry name" value="DNA-DEPENDENT METALLOPROTEASE SPRTN"/>
    <property type="match status" value="1"/>
</dbReference>
<evidence type="ECO:0000313" key="2">
    <source>
        <dbReference type="EMBL" id="ORE07062.1"/>
    </source>
</evidence>
<dbReference type="GO" id="GO:0003697">
    <property type="term" value="F:single-stranded DNA binding"/>
    <property type="evidence" value="ECO:0007669"/>
    <property type="project" value="InterPro"/>
</dbReference>
<dbReference type="EMBL" id="KV921911">
    <property type="protein sequence ID" value="ORE07062.1"/>
    <property type="molecule type" value="Genomic_DNA"/>
</dbReference>
<reference evidence="2" key="1">
    <citation type="journal article" date="2016" name="Proc. Natl. Acad. Sci. U.S.A.">
        <title>Lipid metabolic changes in an early divergent fungus govern the establishment of a mutualistic symbiosis with endobacteria.</title>
        <authorList>
            <person name="Lastovetsky O.A."/>
            <person name="Gaspar M.L."/>
            <person name="Mondo S.J."/>
            <person name="LaButti K.M."/>
            <person name="Sandor L."/>
            <person name="Grigoriev I.V."/>
            <person name="Henry S.A."/>
            <person name="Pawlowska T.E."/>
        </authorList>
    </citation>
    <scope>NUCLEOTIDE SEQUENCE [LARGE SCALE GENOMIC DNA]</scope>
    <source>
        <strain evidence="2">ATCC 52814</strain>
    </source>
</reference>
<feature type="domain" description="SprT-like" evidence="1">
    <location>
        <begin position="2"/>
        <end position="58"/>
    </location>
</feature>
<gene>
    <name evidence="2" type="ORF">BCV72DRAFT_304999</name>
</gene>